<gene>
    <name evidence="2" type="ORF">CERSUDRAFT_74492</name>
</gene>
<dbReference type="EMBL" id="KB445798">
    <property type="protein sequence ID" value="EMD36557.1"/>
    <property type="molecule type" value="Genomic_DNA"/>
</dbReference>
<feature type="region of interest" description="Disordered" evidence="1">
    <location>
        <begin position="233"/>
        <end position="253"/>
    </location>
</feature>
<dbReference type="AlphaFoldDB" id="M2RDN7"/>
<proteinExistence type="predicted"/>
<sequence length="339" mass="36513">MSGVDLGTEIDGNSACRQHPSQEQDASWSSAADHWLEEHSLFDSASIQGHAALASDCKALDLPHVEIRVSESHASAVTRGRYIIRTSWERASTCAAVSTVTVSSATPAPPSSPVELDPSVRAALGVLLSFSRAQSESPSVHILGLNTPRRGSARSSYCHHPSAVQPHAQSPLANEPSRYPEHHDVIIPRVASPKRKRFSAEDVTHPTRPHSNPPNAQITLPLSRQGPCISRHQSGNVVHRSPHAPPASQRSGSKLSIVDMGEDKKAYGSTDLLHDIASMLKKTSPRGSAHAHPHRRQIQVVGGANRAASRSESRAPGDFDVIAEMHDMVLLSTLLQSRF</sequence>
<organism evidence="2 3">
    <name type="scientific">Ceriporiopsis subvermispora (strain B)</name>
    <name type="common">White-rot fungus</name>
    <name type="synonym">Gelatoporia subvermispora</name>
    <dbReference type="NCBI Taxonomy" id="914234"/>
    <lineage>
        <taxon>Eukaryota</taxon>
        <taxon>Fungi</taxon>
        <taxon>Dikarya</taxon>
        <taxon>Basidiomycota</taxon>
        <taxon>Agaricomycotina</taxon>
        <taxon>Agaricomycetes</taxon>
        <taxon>Polyporales</taxon>
        <taxon>Gelatoporiaceae</taxon>
        <taxon>Gelatoporia</taxon>
    </lineage>
</organism>
<dbReference type="HOGENOM" id="CLU_818892_0_0_1"/>
<feature type="compositionally biased region" description="Polar residues" evidence="1">
    <location>
        <begin position="15"/>
        <end position="30"/>
    </location>
</feature>
<protein>
    <submittedName>
        <fullName evidence="2">Uncharacterized protein</fullName>
    </submittedName>
</protein>
<feature type="region of interest" description="Disordered" evidence="1">
    <location>
        <begin position="1"/>
        <end position="30"/>
    </location>
</feature>
<evidence type="ECO:0000256" key="1">
    <source>
        <dbReference type="SAM" id="MobiDB-lite"/>
    </source>
</evidence>
<feature type="region of interest" description="Disordered" evidence="1">
    <location>
        <begin position="194"/>
        <end position="215"/>
    </location>
</feature>
<name>M2RDN7_CERS8</name>
<feature type="region of interest" description="Disordered" evidence="1">
    <location>
        <begin position="153"/>
        <end position="176"/>
    </location>
</feature>
<keyword evidence="3" id="KW-1185">Reference proteome</keyword>
<evidence type="ECO:0000313" key="3">
    <source>
        <dbReference type="Proteomes" id="UP000016930"/>
    </source>
</evidence>
<dbReference type="Proteomes" id="UP000016930">
    <property type="component" value="Unassembled WGS sequence"/>
</dbReference>
<reference evidence="2 3" key="1">
    <citation type="journal article" date="2012" name="Proc. Natl. Acad. Sci. U.S.A.">
        <title>Comparative genomics of Ceriporiopsis subvermispora and Phanerochaete chrysosporium provide insight into selective ligninolysis.</title>
        <authorList>
            <person name="Fernandez-Fueyo E."/>
            <person name="Ruiz-Duenas F.J."/>
            <person name="Ferreira P."/>
            <person name="Floudas D."/>
            <person name="Hibbett D.S."/>
            <person name="Canessa P."/>
            <person name="Larrondo L.F."/>
            <person name="James T.Y."/>
            <person name="Seelenfreund D."/>
            <person name="Lobos S."/>
            <person name="Polanco R."/>
            <person name="Tello M."/>
            <person name="Honda Y."/>
            <person name="Watanabe T."/>
            <person name="Watanabe T."/>
            <person name="Ryu J.S."/>
            <person name="Kubicek C.P."/>
            <person name="Schmoll M."/>
            <person name="Gaskell J."/>
            <person name="Hammel K.E."/>
            <person name="St John F.J."/>
            <person name="Vanden Wymelenberg A."/>
            <person name="Sabat G."/>
            <person name="Splinter BonDurant S."/>
            <person name="Syed K."/>
            <person name="Yadav J.S."/>
            <person name="Doddapaneni H."/>
            <person name="Subramanian V."/>
            <person name="Lavin J.L."/>
            <person name="Oguiza J.A."/>
            <person name="Perez G."/>
            <person name="Pisabarro A.G."/>
            <person name="Ramirez L."/>
            <person name="Santoyo F."/>
            <person name="Master E."/>
            <person name="Coutinho P.M."/>
            <person name="Henrissat B."/>
            <person name="Lombard V."/>
            <person name="Magnuson J.K."/>
            <person name="Kuees U."/>
            <person name="Hori C."/>
            <person name="Igarashi K."/>
            <person name="Samejima M."/>
            <person name="Held B.W."/>
            <person name="Barry K.W."/>
            <person name="LaButti K.M."/>
            <person name="Lapidus A."/>
            <person name="Lindquist E.A."/>
            <person name="Lucas S.M."/>
            <person name="Riley R."/>
            <person name="Salamov A.A."/>
            <person name="Hoffmeister D."/>
            <person name="Schwenk D."/>
            <person name="Hadar Y."/>
            <person name="Yarden O."/>
            <person name="de Vries R.P."/>
            <person name="Wiebenga A."/>
            <person name="Stenlid J."/>
            <person name="Eastwood D."/>
            <person name="Grigoriev I.V."/>
            <person name="Berka R.M."/>
            <person name="Blanchette R.A."/>
            <person name="Kersten P."/>
            <person name="Martinez A.T."/>
            <person name="Vicuna R."/>
            <person name="Cullen D."/>
        </authorList>
    </citation>
    <scope>NUCLEOTIDE SEQUENCE [LARGE SCALE GENOMIC DNA]</scope>
    <source>
        <strain evidence="2 3">B</strain>
    </source>
</reference>
<accession>M2RDN7</accession>
<evidence type="ECO:0000313" key="2">
    <source>
        <dbReference type="EMBL" id="EMD36557.1"/>
    </source>
</evidence>
<feature type="region of interest" description="Disordered" evidence="1">
    <location>
        <begin position="284"/>
        <end position="312"/>
    </location>
</feature>